<dbReference type="EMBL" id="MOBM01000017">
    <property type="protein sequence ID" value="RON15576.1"/>
    <property type="molecule type" value="Genomic_DNA"/>
</dbReference>
<reference evidence="1 2" key="1">
    <citation type="submission" date="2016-10" db="EMBL/GenBank/DDBJ databases">
        <title>Comparative genome analysis of multiple Pseudomonas spp. focuses on biocontrol and plant growth promoting traits.</title>
        <authorList>
            <person name="Tao X.-Y."/>
            <person name="Taylor C.G."/>
        </authorList>
    </citation>
    <scope>NUCLEOTIDE SEQUENCE [LARGE SCALE GENOMIC DNA]</scope>
    <source>
        <strain evidence="1 2">36C6</strain>
    </source>
</reference>
<name>A0A423HQX0_9PSED</name>
<protein>
    <submittedName>
        <fullName evidence="1">Uncharacterized protein</fullName>
    </submittedName>
</protein>
<dbReference type="Proteomes" id="UP000284002">
    <property type="component" value="Unassembled WGS sequence"/>
</dbReference>
<organism evidence="1 2">
    <name type="scientific">Pseudomonas frederiksbergensis</name>
    <dbReference type="NCBI Taxonomy" id="104087"/>
    <lineage>
        <taxon>Bacteria</taxon>
        <taxon>Pseudomonadati</taxon>
        <taxon>Pseudomonadota</taxon>
        <taxon>Gammaproteobacteria</taxon>
        <taxon>Pseudomonadales</taxon>
        <taxon>Pseudomonadaceae</taxon>
        <taxon>Pseudomonas</taxon>
    </lineage>
</organism>
<gene>
    <name evidence="1" type="ORF">BK662_12575</name>
</gene>
<proteinExistence type="predicted"/>
<sequence length="140" mass="16015">MTHKIRTTNTHIIVELSSKAGHKYEVGYPIKDGYTEEKILENIKSHELQDSPFLSLQWIPGAPQTSPSAEVQKIGIAAGYVSHDRGPIYEYRINFQNSKGWEFQFKDETGDIYPCNTTFNSWHYIDYNSDKATIIGVRNS</sequence>
<accession>A0A423HQX0</accession>
<evidence type="ECO:0000313" key="1">
    <source>
        <dbReference type="EMBL" id="RON15576.1"/>
    </source>
</evidence>
<evidence type="ECO:0000313" key="2">
    <source>
        <dbReference type="Proteomes" id="UP000284002"/>
    </source>
</evidence>
<dbReference type="RefSeq" id="WP_123358430.1">
    <property type="nucleotide sequence ID" value="NZ_MOBM01000017.1"/>
</dbReference>
<comment type="caution">
    <text evidence="1">The sequence shown here is derived from an EMBL/GenBank/DDBJ whole genome shotgun (WGS) entry which is preliminary data.</text>
</comment>
<dbReference type="AlphaFoldDB" id="A0A423HQX0"/>